<evidence type="ECO:0000256" key="2">
    <source>
        <dbReference type="ARBA" id="ARBA00022679"/>
    </source>
</evidence>
<evidence type="ECO:0008006" key="5">
    <source>
        <dbReference type="Google" id="ProtNLM"/>
    </source>
</evidence>
<dbReference type="InterPro" id="IPR002213">
    <property type="entry name" value="UDP_glucos_trans"/>
</dbReference>
<comment type="similarity">
    <text evidence="1">Belongs to the UDP-glycosyltransferase family.</text>
</comment>
<proteinExistence type="inferred from homology"/>
<keyword evidence="2" id="KW-0808">Transferase</keyword>
<dbReference type="PANTHER" id="PTHR48048:SF92">
    <property type="entry name" value="OS01G0869400 PROTEIN"/>
    <property type="match status" value="1"/>
</dbReference>
<reference evidence="3" key="2">
    <citation type="submission" date="2018-05" db="EMBL/GenBank/DDBJ databases">
        <title>OpunRS2 (Oryza punctata Reference Sequence Version 2).</title>
        <authorList>
            <person name="Zhang J."/>
            <person name="Kudrna D."/>
            <person name="Lee S."/>
            <person name="Talag J."/>
            <person name="Welchert J."/>
            <person name="Wing R.A."/>
        </authorList>
    </citation>
    <scope>NUCLEOTIDE SEQUENCE [LARGE SCALE GENOMIC DNA]</scope>
</reference>
<dbReference type="Gramene" id="OPUNC05G20920.2">
    <property type="protein sequence ID" value="OPUNC05G20920.2"/>
    <property type="gene ID" value="OPUNC05G20920"/>
</dbReference>
<dbReference type="Proteomes" id="UP000026962">
    <property type="component" value="Chromosome 5"/>
</dbReference>
<dbReference type="InterPro" id="IPR050481">
    <property type="entry name" value="UDP-glycosyltransf_plant"/>
</dbReference>
<evidence type="ECO:0000256" key="1">
    <source>
        <dbReference type="ARBA" id="ARBA00009995"/>
    </source>
</evidence>
<sequence>MKKTMVLYPGVAVSHFLPMMQLADELVDHGYAVTVALIDPAFKQHIAFPATVDRVVSSKPAIRFHRLPPVELPPATTTDDGDFLLLGYLDLVRRHNDCLHDFLCSMPPGDVHALVVDSLSVEALDVAERLNVPGFVFHPANLGAFAIFLQLPSIRAEGEPSFRELEDNPLDLPGLPPMPASHLFSELLEHPESKVYKAMMNVSHRNAQYSKGFLANTFESLEPRVVNALRGYHHGGPALPPFYCVGPLVEKAGERGERAERHQCLAWLDAQPERSVVFLCFGSTGAGNHSVEQLREIAVGLEKSSQRFLWVVRAPPVAIDDDHPENPFDPHAEPDVDALVPAGFLERTTGRGVVVKLWAPQVDVLHHRATGAFVTHCGWNSVLEGITAGVPMLCWPLHSEQKMNKVLMVEEMRVAVEMVGWQQGLVTAEEVEAKVRLVMESEEGSELRERVTGHKEGAATAWSDGGSSRSAFARKFKATMKKTMEDTSAVQQLSNINFAATVPAISVHWLPRVELPPAITTKDGDFSLLGYLDMVRRHNECLHDFVCSMPPGGAHALVVDPLSVEALDVAKRLNVPGYVFHPGNAGAFAIHLQLPSIRAEGHPSFRELGDTPLEFPGLPPMPASHLYDQLLEDPESEVYKVIMDLFRRDIQYSNGFLVNTFESLEARVVNALRNARRHGDPAALPPFYCVGPLVEKSGERRETAERHECLAWLDRQPERSVVFLCFGSVGAGNHSKEQLNEIAVGLEKSGHRFLWVVRAPIVVNDDPEKPYDPRADPDLDALLPAGFLERTSGQGTVVKQWAPQVDVLHHRATGAFVTHCGWNSVLEGITAGVPMLCWPLYSEQKMNKVLMVEEMGVAVEMVGWKQGLVTAEEVEAKVRLVEEGNQLRARVTARKEATAVAWTNGVQFTLGRVNVAHHGLPFNAARSLALYILVAVRFEGICFRLFCIPVAMTTKTFVLFPSLGVGHLNPMVELAKHLRRHGLGVVVAVMNPPDNDATSADAMASALAVFVHLPYYYRNAPSLREMDKAALIRFPGIPPIRTVDMLATVQDKESETAKIRLYQFKRMMEGKGVLVNSFDWLEPKALKALAAGVCVPDKPKPRVYCIGPLVDAGKKVGNSGERHACLAWLDAQPRRSVVFLCFGSMGAFPVAQLKEIARGLESSGHRFLWAVRSPPEEQSASPEPDLERLLPAGFLERTKGRGMVVKNWVPQAEVVQHEAVGAFVTHCGWNSTLEAIMSALPMICWPLYAEQAMNKVFMVEEMKIAVPLDGYEEGGLVKAEEVEAKVRLVMETEEGSKLRERLVETRDMALDAITEAGSSEVAFDEFMRDLEKSSLENGDRS</sequence>
<organism evidence="3">
    <name type="scientific">Oryza punctata</name>
    <name type="common">Red rice</name>
    <dbReference type="NCBI Taxonomy" id="4537"/>
    <lineage>
        <taxon>Eukaryota</taxon>
        <taxon>Viridiplantae</taxon>
        <taxon>Streptophyta</taxon>
        <taxon>Embryophyta</taxon>
        <taxon>Tracheophyta</taxon>
        <taxon>Spermatophyta</taxon>
        <taxon>Magnoliopsida</taxon>
        <taxon>Liliopsida</taxon>
        <taxon>Poales</taxon>
        <taxon>Poaceae</taxon>
        <taxon>BOP clade</taxon>
        <taxon>Oryzoideae</taxon>
        <taxon>Oryzeae</taxon>
        <taxon>Oryzinae</taxon>
        <taxon>Oryza</taxon>
    </lineage>
</organism>
<evidence type="ECO:0000313" key="4">
    <source>
        <dbReference type="Proteomes" id="UP000026962"/>
    </source>
</evidence>
<accession>A0A0E0L4V7</accession>
<dbReference type="SUPFAM" id="SSF53756">
    <property type="entry name" value="UDP-Glycosyltransferase/glycogen phosphorylase"/>
    <property type="match status" value="3"/>
</dbReference>
<dbReference type="InterPro" id="IPR035595">
    <property type="entry name" value="UDP_glycos_trans_CS"/>
</dbReference>
<dbReference type="CDD" id="cd03784">
    <property type="entry name" value="GT1_Gtf-like"/>
    <property type="match status" value="3"/>
</dbReference>
<dbReference type="HOGENOM" id="CLU_284321_0_0_1"/>
<dbReference type="Pfam" id="PF00201">
    <property type="entry name" value="UDPGT"/>
    <property type="match status" value="3"/>
</dbReference>
<dbReference type="FunFam" id="3.40.50.2000:FF:000020">
    <property type="entry name" value="Glycosyltransferase"/>
    <property type="match status" value="3"/>
</dbReference>
<dbReference type="Gene3D" id="3.40.50.2000">
    <property type="entry name" value="Glycogen Phosphorylase B"/>
    <property type="match status" value="7"/>
</dbReference>
<dbReference type="EnsemblPlants" id="OPUNC05G20920.2">
    <property type="protein sequence ID" value="OPUNC05G20920.2"/>
    <property type="gene ID" value="OPUNC05G20920"/>
</dbReference>
<keyword evidence="4" id="KW-1185">Reference proteome</keyword>
<evidence type="ECO:0000313" key="3">
    <source>
        <dbReference type="EnsemblPlants" id="OPUNC05G20920.2"/>
    </source>
</evidence>
<dbReference type="eggNOG" id="KOG1192">
    <property type="taxonomic scope" value="Eukaryota"/>
</dbReference>
<protein>
    <recommendedName>
        <fullName evidence="5">UDP-glycosyltransferases domain-containing protein</fullName>
    </recommendedName>
</protein>
<dbReference type="GO" id="GO:0035251">
    <property type="term" value="F:UDP-glucosyltransferase activity"/>
    <property type="evidence" value="ECO:0007669"/>
    <property type="project" value="InterPro"/>
</dbReference>
<reference evidence="3" key="1">
    <citation type="submission" date="2015-04" db="UniProtKB">
        <authorList>
            <consortium name="EnsemblPlants"/>
        </authorList>
    </citation>
    <scope>IDENTIFICATION</scope>
</reference>
<name>A0A0E0L4V7_ORYPU</name>
<dbReference type="PANTHER" id="PTHR48048">
    <property type="entry name" value="GLYCOSYLTRANSFERASE"/>
    <property type="match status" value="1"/>
</dbReference>
<dbReference type="PROSITE" id="PS00375">
    <property type="entry name" value="UDPGT"/>
    <property type="match status" value="3"/>
</dbReference>